<evidence type="ECO:0000313" key="4">
    <source>
        <dbReference type="Proteomes" id="UP000286931"/>
    </source>
</evidence>
<accession>A0A401YXA1</accession>
<dbReference type="InterPro" id="IPR058407">
    <property type="entry name" value="DUF8094"/>
</dbReference>
<proteinExistence type="predicted"/>
<sequence length="352" mass="36397">MHSRARRMGAAVIALASVGAAPGCSSGGGSGKPPVPSTSVVAPVPDPAVISEAEARAVLERYDTENNTANATLDGDRLAGVEGGELLEGSPAGYRADRARPDREPYKPFTHLDPQFWIPRASGHPRTFVAIAATGADSEDKAVVHFVQDTPGAPWKAVFTAHARVGDPPATASASPERLARPTLDDVARDASGSARTTTAGDAAAVCGRYAAAMSVPAGPGAVEARLAPGSHTTDLRKRIEDDAHRDERMSQTTTVTARPVARQTFQTATGDRLVPCVLDKTIEAKALIPQAHLTATAPTTIAFLGRSGPFTTVKETFLASVLIRVPTAPDTPATVLTGGLAQSHPLDATGT</sequence>
<comment type="caution">
    <text evidence="3">The sequence shown here is derived from an EMBL/GenBank/DDBJ whole genome shotgun (WGS) entry which is preliminary data.</text>
</comment>
<feature type="chain" id="PRO_5019472309" evidence="1">
    <location>
        <begin position="21"/>
        <end position="352"/>
    </location>
</feature>
<feature type="signal peptide" evidence="1">
    <location>
        <begin position="1"/>
        <end position="20"/>
    </location>
</feature>
<keyword evidence="4" id="KW-1185">Reference proteome</keyword>
<evidence type="ECO:0000313" key="3">
    <source>
        <dbReference type="EMBL" id="GCD99233.1"/>
    </source>
</evidence>
<dbReference type="Pfam" id="PF26366">
    <property type="entry name" value="DUF8094"/>
    <property type="match status" value="1"/>
</dbReference>
<keyword evidence="1" id="KW-0732">Signal</keyword>
<evidence type="ECO:0000259" key="2">
    <source>
        <dbReference type="Pfam" id="PF26366"/>
    </source>
</evidence>
<gene>
    <name evidence="3" type="ORF">EHYA_06947</name>
</gene>
<dbReference type="Proteomes" id="UP000286931">
    <property type="component" value="Unassembled WGS sequence"/>
</dbReference>
<protein>
    <submittedName>
        <fullName evidence="3">Putative lipoprotein</fullName>
    </submittedName>
</protein>
<organism evidence="3 4">
    <name type="scientific">Embleya hyalina</name>
    <dbReference type="NCBI Taxonomy" id="516124"/>
    <lineage>
        <taxon>Bacteria</taxon>
        <taxon>Bacillati</taxon>
        <taxon>Actinomycetota</taxon>
        <taxon>Actinomycetes</taxon>
        <taxon>Kitasatosporales</taxon>
        <taxon>Streptomycetaceae</taxon>
        <taxon>Embleya</taxon>
    </lineage>
</organism>
<keyword evidence="3" id="KW-0449">Lipoprotein</keyword>
<feature type="domain" description="DUF8094" evidence="2">
    <location>
        <begin position="49"/>
        <end position="337"/>
    </location>
</feature>
<dbReference type="AlphaFoldDB" id="A0A401YXA1"/>
<dbReference type="EMBL" id="BIFH01000031">
    <property type="protein sequence ID" value="GCD99233.1"/>
    <property type="molecule type" value="Genomic_DNA"/>
</dbReference>
<evidence type="ECO:0000256" key="1">
    <source>
        <dbReference type="SAM" id="SignalP"/>
    </source>
</evidence>
<reference evidence="3 4" key="1">
    <citation type="submission" date="2018-12" db="EMBL/GenBank/DDBJ databases">
        <title>Draft genome sequence of Embleya hyalina NBRC 13850T.</title>
        <authorList>
            <person name="Komaki H."/>
            <person name="Hosoyama A."/>
            <person name="Kimura A."/>
            <person name="Ichikawa N."/>
            <person name="Tamura T."/>
        </authorList>
    </citation>
    <scope>NUCLEOTIDE SEQUENCE [LARGE SCALE GENOMIC DNA]</scope>
    <source>
        <strain evidence="3 4">NBRC 13850</strain>
    </source>
</reference>
<name>A0A401YXA1_9ACTN</name>